<evidence type="ECO:0000313" key="1">
    <source>
        <dbReference type="EMBL" id="KAJ9110045.1"/>
    </source>
</evidence>
<proteinExistence type="predicted"/>
<evidence type="ECO:0000313" key="2">
    <source>
        <dbReference type="Proteomes" id="UP001230649"/>
    </source>
</evidence>
<accession>A0ACC2WFD8</accession>
<dbReference type="EMBL" id="JASBWS010000026">
    <property type="protein sequence ID" value="KAJ9110045.1"/>
    <property type="molecule type" value="Genomic_DNA"/>
</dbReference>
<organism evidence="1 2">
    <name type="scientific">Naganishia adeliensis</name>
    <dbReference type="NCBI Taxonomy" id="92952"/>
    <lineage>
        <taxon>Eukaryota</taxon>
        <taxon>Fungi</taxon>
        <taxon>Dikarya</taxon>
        <taxon>Basidiomycota</taxon>
        <taxon>Agaricomycotina</taxon>
        <taxon>Tremellomycetes</taxon>
        <taxon>Filobasidiales</taxon>
        <taxon>Filobasidiaceae</taxon>
        <taxon>Naganishia</taxon>
    </lineage>
</organism>
<reference evidence="1" key="1">
    <citation type="submission" date="2023-04" db="EMBL/GenBank/DDBJ databases">
        <title>Draft Genome sequencing of Naganishia species isolated from polar environments using Oxford Nanopore Technology.</title>
        <authorList>
            <person name="Leo P."/>
            <person name="Venkateswaran K."/>
        </authorList>
    </citation>
    <scope>NUCLEOTIDE SEQUENCE</scope>
    <source>
        <strain evidence="1">MNA-CCFEE 5262</strain>
    </source>
</reference>
<name>A0ACC2WFD8_9TREE</name>
<protein>
    <submittedName>
        <fullName evidence="1">Uncharacterized protein</fullName>
    </submittedName>
</protein>
<dbReference type="Proteomes" id="UP001230649">
    <property type="component" value="Unassembled WGS sequence"/>
</dbReference>
<gene>
    <name evidence="1" type="ORF">QFC20_003119</name>
</gene>
<sequence>MSSEIRQRQTAEVVPVVPVEPSNTAPPVEIAPVESQRAGRRSSMLRNLLLLLLAAATILGYQQGLFGGSEKPRVIYASRYSDEYKFRPAASPVITETLADGRIRLRGASPAGVGVDASELPKTPQQLAKERQAAQEEALEAAKRQLGIKSRKKKEKSNLEILREQGIPMAGAGQGGGGAGPGGLGGRGSGAGQMGGPMGGKGKGTAIRGGRKGVKVRPGQDGKAL</sequence>
<keyword evidence="2" id="KW-1185">Reference proteome</keyword>
<comment type="caution">
    <text evidence="1">The sequence shown here is derived from an EMBL/GenBank/DDBJ whole genome shotgun (WGS) entry which is preliminary data.</text>
</comment>